<evidence type="ECO:0000313" key="3">
    <source>
        <dbReference type="EMBL" id="MCX2940346.1"/>
    </source>
</evidence>
<dbReference type="EMBL" id="JAPJDO010000038">
    <property type="protein sequence ID" value="MCX2940346.1"/>
    <property type="molecule type" value="Genomic_DNA"/>
</dbReference>
<evidence type="ECO:0000256" key="1">
    <source>
        <dbReference type="SAM" id="MobiDB-lite"/>
    </source>
</evidence>
<dbReference type="Pfam" id="PF01609">
    <property type="entry name" value="DDE_Tnp_1"/>
    <property type="match status" value="1"/>
</dbReference>
<evidence type="ECO:0000259" key="2">
    <source>
        <dbReference type="Pfam" id="PF01609"/>
    </source>
</evidence>
<dbReference type="PANTHER" id="PTHR34614">
    <property type="match status" value="1"/>
</dbReference>
<reference evidence="3 4" key="1">
    <citation type="submission" date="2022-11" db="EMBL/GenBank/DDBJ databases">
        <title>Mycobacterium sp. nov.</title>
        <authorList>
            <person name="Papic B."/>
            <person name="Spicic S."/>
            <person name="Duvnjak S."/>
        </authorList>
    </citation>
    <scope>NUCLEOTIDE SEQUENCE [LARGE SCALE GENOMIC DNA]</scope>
    <source>
        <strain evidence="3 4">CVI_P4</strain>
    </source>
</reference>
<proteinExistence type="predicted"/>
<dbReference type="InterPro" id="IPR002559">
    <property type="entry name" value="Transposase_11"/>
</dbReference>
<name>A0ABT3SLG7_9MYCO</name>
<dbReference type="InterPro" id="IPR047654">
    <property type="entry name" value="IS1634_transpos"/>
</dbReference>
<protein>
    <submittedName>
        <fullName evidence="3">IS1634 family transposase</fullName>
    </submittedName>
</protein>
<keyword evidence="4" id="KW-1185">Reference proteome</keyword>
<accession>A0ABT3SLG7</accession>
<feature type="region of interest" description="Disordered" evidence="1">
    <location>
        <begin position="494"/>
        <end position="522"/>
    </location>
</feature>
<feature type="domain" description="Transposase IS4-like" evidence="2">
    <location>
        <begin position="212"/>
        <end position="470"/>
    </location>
</feature>
<gene>
    <name evidence="3" type="ORF">ORI27_26985</name>
</gene>
<evidence type="ECO:0000313" key="4">
    <source>
        <dbReference type="Proteomes" id="UP001300745"/>
    </source>
</evidence>
<dbReference type="NCBIfam" id="NF033559">
    <property type="entry name" value="transpos_IS1634"/>
    <property type="match status" value="1"/>
</dbReference>
<sequence>MYVARIPNRGSPPAILLRESYREGGKVRNRTLANLSHWPEPKVDALSRALKGQQPTRELSEAFEITRSLPHGHVAAVLGTARNLDVEALIDPTPSRRRDLVTAMLVAAVIAPDSKLATARGLRTETATSSLGQLLGVASCDEDDLYAAMDWVLARKDTIETTLATRHLVNGTLVLYDVSSAAFEGRTCPLGAIGHPRDGVKGRLQIVYGLLCTTAGIPIAIEVFEGNTADPNTLAAQISKLKDRFGLTRVCLVGDRGMLTNARIRDEVAPAQLDWISALRAPQIKALVEEGALQLSLFDEQDLVEIASPEFPGERLVCCHNPALAEKRTRKRQELLAATEKELTPIGAATRRATRPLRGKDKIALRVGKVINHYKMAKHFTITITEDSFTFTRNTEAIAAEAALDGIYVLRTSLPEQTLATDDVVLRYKGLEDVERFFRTLNSELDVRPIRHRLADRVRTHMFLRMLSYYITWHMKQALAPILFRDNDKPAAAAKRTNPVAAAQRSDEALAKAARKRTPENTPVHSFTSLLADLATICANHIQPANDTPAFTMTTTPTPLQRRAFDLLAVSHRHGYT</sequence>
<organism evidence="3 4">
    <name type="scientific">Mycobacterium pinniadriaticum</name>
    <dbReference type="NCBI Taxonomy" id="2994102"/>
    <lineage>
        <taxon>Bacteria</taxon>
        <taxon>Bacillati</taxon>
        <taxon>Actinomycetota</taxon>
        <taxon>Actinomycetes</taxon>
        <taxon>Mycobacteriales</taxon>
        <taxon>Mycobacteriaceae</taxon>
        <taxon>Mycobacterium</taxon>
    </lineage>
</organism>
<dbReference type="Proteomes" id="UP001300745">
    <property type="component" value="Unassembled WGS sequence"/>
</dbReference>
<dbReference type="PANTHER" id="PTHR34614:SF2">
    <property type="entry name" value="TRANSPOSASE IS4-LIKE DOMAIN-CONTAINING PROTEIN"/>
    <property type="match status" value="1"/>
</dbReference>
<comment type="caution">
    <text evidence="3">The sequence shown here is derived from an EMBL/GenBank/DDBJ whole genome shotgun (WGS) entry which is preliminary data.</text>
</comment>